<sequence>MKIEDCRLAFRETGRLFFLLSMSWLIDPFPFVIIPDF</sequence>
<protein>
    <submittedName>
        <fullName evidence="2">Uncharacterized protein</fullName>
    </submittedName>
</protein>
<name>S2D0A4_INDAL</name>
<evidence type="ECO:0000313" key="3">
    <source>
        <dbReference type="Proteomes" id="UP000006073"/>
    </source>
</evidence>
<reference evidence="2 3" key="1">
    <citation type="journal article" date="2013" name="Genome Announc.">
        <title>Draft Genome Sequence of Indibacter alkaliphilus Strain LW1T, Isolated from Lonar Lake, a Haloalkaline Lake in the Buldana District of Maharashtra, India.</title>
        <authorList>
            <person name="Singh A."/>
            <person name="Kumar Jangir P."/>
            <person name="Sharma R."/>
            <person name="Singh A."/>
            <person name="Kumar Pinnaka A."/>
            <person name="Shivaji S."/>
        </authorList>
    </citation>
    <scope>NUCLEOTIDE SEQUENCE [LARGE SCALE GENOMIC DNA]</scope>
    <source>
        <strain evidence="3">CCUG 57479 / KCTC 22604 / LW1</strain>
    </source>
</reference>
<dbReference type="EMBL" id="ALWO02000052">
    <property type="protein sequence ID" value="EOZ92309.1"/>
    <property type="molecule type" value="Genomic_DNA"/>
</dbReference>
<comment type="caution">
    <text evidence="2">The sequence shown here is derived from an EMBL/GenBank/DDBJ whole genome shotgun (WGS) entry which is preliminary data.</text>
</comment>
<organism evidence="2 3">
    <name type="scientific">Indibacter alkaliphilus (strain CCUG 57479 / KCTC 22604 / LW1)</name>
    <dbReference type="NCBI Taxonomy" id="1189612"/>
    <lineage>
        <taxon>Bacteria</taxon>
        <taxon>Pseudomonadati</taxon>
        <taxon>Bacteroidota</taxon>
        <taxon>Cytophagia</taxon>
        <taxon>Cytophagales</taxon>
        <taxon>Cyclobacteriaceae</taxon>
    </lineage>
</organism>
<keyword evidence="1" id="KW-0812">Transmembrane</keyword>
<accession>S2D0A4</accession>
<dbReference type="AlphaFoldDB" id="S2D0A4"/>
<keyword evidence="1" id="KW-1133">Transmembrane helix</keyword>
<evidence type="ECO:0000256" key="1">
    <source>
        <dbReference type="SAM" id="Phobius"/>
    </source>
</evidence>
<evidence type="ECO:0000313" key="2">
    <source>
        <dbReference type="EMBL" id="EOZ92309.1"/>
    </source>
</evidence>
<dbReference type="Proteomes" id="UP000006073">
    <property type="component" value="Unassembled WGS sequence"/>
</dbReference>
<dbReference type="STRING" id="1189612.A33Q_4402"/>
<keyword evidence="3" id="KW-1185">Reference proteome</keyword>
<gene>
    <name evidence="2" type="ORF">A33Q_4402</name>
</gene>
<feature type="transmembrane region" description="Helical" evidence="1">
    <location>
        <begin position="16"/>
        <end position="34"/>
    </location>
</feature>
<keyword evidence="1" id="KW-0472">Membrane</keyword>
<proteinExistence type="predicted"/>